<dbReference type="Pfam" id="PF20053">
    <property type="entry name" value="WC-rich"/>
    <property type="match status" value="1"/>
</dbReference>
<dbReference type="Proteomes" id="UP000325440">
    <property type="component" value="Unassembled WGS sequence"/>
</dbReference>
<dbReference type="GO" id="GO:0030968">
    <property type="term" value="P:endoplasmic reticulum unfolded protein response"/>
    <property type="evidence" value="ECO:0007669"/>
    <property type="project" value="TreeGrafter"/>
</dbReference>
<protein>
    <submittedName>
        <fullName evidence="5">Wolframin family</fullName>
    </submittedName>
</protein>
<feature type="transmembrane region" description="Helical" evidence="1">
    <location>
        <begin position="283"/>
        <end position="306"/>
    </location>
</feature>
<name>A0A5E4M1D4_9HEMI</name>
<dbReference type="InterPro" id="IPR026209">
    <property type="entry name" value="Wolframin_fam"/>
</dbReference>
<feature type="transmembrane region" description="Helical" evidence="1">
    <location>
        <begin position="510"/>
        <end position="532"/>
    </location>
</feature>
<feature type="domain" description="Wolframin EF-hand" evidence="3">
    <location>
        <begin position="117"/>
        <end position="201"/>
    </location>
</feature>
<dbReference type="Pfam" id="PF20023">
    <property type="entry name" value="WSLR"/>
    <property type="match status" value="2"/>
</dbReference>
<proteinExistence type="predicted"/>
<keyword evidence="1" id="KW-0812">Transmembrane</keyword>
<feature type="transmembrane region" description="Helical" evidence="1">
    <location>
        <begin position="572"/>
        <end position="593"/>
    </location>
</feature>
<dbReference type="Pfam" id="PF19913">
    <property type="entry name" value="WCOB"/>
    <property type="match status" value="1"/>
</dbReference>
<organism evidence="5 6">
    <name type="scientific">Cinara cedri</name>
    <dbReference type="NCBI Taxonomy" id="506608"/>
    <lineage>
        <taxon>Eukaryota</taxon>
        <taxon>Metazoa</taxon>
        <taxon>Ecdysozoa</taxon>
        <taxon>Arthropoda</taxon>
        <taxon>Hexapoda</taxon>
        <taxon>Insecta</taxon>
        <taxon>Pterygota</taxon>
        <taxon>Neoptera</taxon>
        <taxon>Paraneoptera</taxon>
        <taxon>Hemiptera</taxon>
        <taxon>Sternorrhyncha</taxon>
        <taxon>Aphidomorpha</taxon>
        <taxon>Aphidoidea</taxon>
        <taxon>Aphididae</taxon>
        <taxon>Lachninae</taxon>
        <taxon>Cinara</taxon>
    </lineage>
</organism>
<dbReference type="GO" id="GO:0055074">
    <property type="term" value="P:calcium ion homeostasis"/>
    <property type="evidence" value="ECO:0007669"/>
    <property type="project" value="TreeGrafter"/>
</dbReference>
<keyword evidence="1" id="KW-0472">Membrane</keyword>
<dbReference type="AlphaFoldDB" id="A0A5E4M1D4"/>
<evidence type="ECO:0000259" key="3">
    <source>
        <dbReference type="Pfam" id="PF19914"/>
    </source>
</evidence>
<feature type="transmembrane region" description="Helical" evidence="1">
    <location>
        <begin position="368"/>
        <end position="387"/>
    </location>
</feature>
<feature type="transmembrane region" description="Helical" evidence="1">
    <location>
        <begin position="538"/>
        <end position="560"/>
    </location>
</feature>
<dbReference type="PANTHER" id="PTHR13098:SF3">
    <property type="entry name" value="WOLFRAMIN"/>
    <property type="match status" value="1"/>
</dbReference>
<dbReference type="PANTHER" id="PTHR13098">
    <property type="entry name" value="WOLFRAMIN"/>
    <property type="match status" value="1"/>
</dbReference>
<reference evidence="5 6" key="1">
    <citation type="submission" date="2019-08" db="EMBL/GenBank/DDBJ databases">
        <authorList>
            <person name="Alioto T."/>
            <person name="Alioto T."/>
            <person name="Gomez Garrido J."/>
        </authorList>
    </citation>
    <scope>NUCLEOTIDE SEQUENCE [LARGE SCALE GENOMIC DNA]</scope>
</reference>
<gene>
    <name evidence="5" type="ORF">CINCED_3A014729</name>
</gene>
<feature type="domain" description="Wolframin cysteine-rich" evidence="4">
    <location>
        <begin position="611"/>
        <end position="707"/>
    </location>
</feature>
<evidence type="ECO:0000313" key="5">
    <source>
        <dbReference type="EMBL" id="VVC25780.1"/>
    </source>
</evidence>
<dbReference type="EMBL" id="CABPRJ010000020">
    <property type="protein sequence ID" value="VVC25780.1"/>
    <property type="molecule type" value="Genomic_DNA"/>
</dbReference>
<feature type="transmembrane region" description="Helical" evidence="1">
    <location>
        <begin position="399"/>
        <end position="418"/>
    </location>
</feature>
<evidence type="ECO:0000259" key="4">
    <source>
        <dbReference type="Pfam" id="PF20053"/>
    </source>
</evidence>
<dbReference type="GO" id="GO:0005789">
    <property type="term" value="C:endoplasmic reticulum membrane"/>
    <property type="evidence" value="ECO:0007669"/>
    <property type="project" value="TreeGrafter"/>
</dbReference>
<keyword evidence="1" id="KW-1133">Transmembrane helix</keyword>
<dbReference type="InterPro" id="IPR045460">
    <property type="entry name" value="Wolframin_EF-hand"/>
</dbReference>
<sequence length="825" mass="94762">MAHPIIGQKSTRRKQWTLLNRTQNRYNHFGSYLAEDGWPDSQVDLAKQLLNENCEDEKDQEENASLGVYWLIKASSQGHKEATELLKQCLDTGKGITEHNWLDVKVCLETSQEDKIIQKTAHEIFDRMSAGEDFITSDQLKDELNQACSSTSNDSDIIKVDENLKDYKRIKPSRQDWKSRINESGEKLTEDVLLNAAKDFSRGQMPIVQKILTIEENKNHVSTTCDLFLQPVYIIHNYNLCLQERLNKRFSKLTFNPFSYFHAPTLLTTVLCFILGIDGIYILIPYILFYGSLLGMVVATVCALCAKRDYGNFHRWSNLFILYSGGSLSVQEAEYQYLMNTLKPYVFFFVSLGAHLFLKTLIDSDTMFQSELTIVSICMTFYTLYSFSLCGPKLGKTKNLDLIALLSFCVNVLAKYPYETDTVVSKGWRFLDLHVPTFASYVIGNGVEFCLNFRALFYLILPAIMVKMAARNNWRGIYTDLIPHCMTLSWWQMALVASQESTWYGLVRSILALVCVFILFPITGIFLPFVTIGNDFETIYQIIQLPVVLIFMWILHIILQHLKRKGFRTDRFYTYFQVAIVLIGITICVFNNYERIQQWIEPYTDHHLTYNDFSEFCNRGFGINSQENNVLVDVECSQLIGQNVQWDGYVKTSKIVSVYNPILAILSFFPTIIARPLTCLLGKHFSTCSESYGCNVSSKLSDLCHVSEWNRYTYEIEIKMKNDGVWGSNGDTITLFTNSQDIIMDNATKSLRENDHIWFSGQLSGNKFGVLTAKNPFVKVSAIGCLVCSNLQMINNVRPKSFDDEFFKCAKRLIQFILYPIVLFK</sequence>
<feature type="transmembrane region" description="Helical" evidence="1">
    <location>
        <begin position="258"/>
        <end position="277"/>
    </location>
</feature>
<dbReference type="InterPro" id="IPR045458">
    <property type="entry name" value="Wolframin_Sel1-like_rpt"/>
</dbReference>
<dbReference type="Gene3D" id="1.25.40.10">
    <property type="entry name" value="Tetratricopeptide repeat domain"/>
    <property type="match status" value="1"/>
</dbReference>
<feature type="transmembrane region" description="Helical" evidence="1">
    <location>
        <begin position="438"/>
        <end position="461"/>
    </location>
</feature>
<dbReference type="PRINTS" id="PR02060">
    <property type="entry name" value="WOLFFAMILY"/>
</dbReference>
<dbReference type="InterPro" id="IPR045400">
    <property type="entry name" value="Wolframin_Cys-rich"/>
</dbReference>
<dbReference type="InterPro" id="IPR045461">
    <property type="entry name" value="Wolframin_OB_fold"/>
</dbReference>
<dbReference type="Pfam" id="PF19914">
    <property type="entry name" value="WEF-hand"/>
    <property type="match status" value="1"/>
</dbReference>
<evidence type="ECO:0000256" key="1">
    <source>
        <dbReference type="SAM" id="Phobius"/>
    </source>
</evidence>
<keyword evidence="6" id="KW-1185">Reference proteome</keyword>
<accession>A0A5E4M1D4</accession>
<feature type="transmembrane region" description="Helical" evidence="1">
    <location>
        <begin position="345"/>
        <end position="362"/>
    </location>
</feature>
<dbReference type="OrthoDB" id="5865303at2759"/>
<feature type="domain" description="Wolframin OB-fold" evidence="2">
    <location>
        <begin position="709"/>
        <end position="825"/>
    </location>
</feature>
<dbReference type="InterPro" id="IPR011990">
    <property type="entry name" value="TPR-like_helical_dom_sf"/>
</dbReference>
<evidence type="ECO:0000259" key="2">
    <source>
        <dbReference type="Pfam" id="PF19913"/>
    </source>
</evidence>
<evidence type="ECO:0000313" key="6">
    <source>
        <dbReference type="Proteomes" id="UP000325440"/>
    </source>
</evidence>